<sequence length="277" mass="31431">MRNPHRAYQTTLRLRQSQNLWQPPFQGSLGRKPDLKQGDGYYCGRAQKIQEPVSDSELLLCRRFDKNRGATLEMCRTKLKVANPEMRLPTIVIRDVLKMNSVEDVKPYVGNIGELRRHPRCRVVQTAFPRRKPVNAAIIILDSDVDVEENYTPIDKNVTAAVIKAENCSIDVVSVYFERNMSIGSYLDRMRHVCTKLGTIKIILEGDVNAWSVRAETLCHKRQVQEYGNGKIASISLAEARGDGGGRRKYSDMSGWRLAAPARPSPVRECAIYKTRL</sequence>
<keyword evidence="2" id="KW-1185">Reference proteome</keyword>
<dbReference type="InterPro" id="IPR036691">
    <property type="entry name" value="Endo/exonu/phosph_ase_sf"/>
</dbReference>
<gene>
    <name evidence="1" type="ORF">EVAR_86467_1</name>
</gene>
<dbReference type="OrthoDB" id="411871at2759"/>
<reference evidence="1 2" key="1">
    <citation type="journal article" date="2019" name="Commun. Biol.">
        <title>The bagworm genome reveals a unique fibroin gene that provides high tensile strength.</title>
        <authorList>
            <person name="Kono N."/>
            <person name="Nakamura H."/>
            <person name="Ohtoshi R."/>
            <person name="Tomita M."/>
            <person name="Numata K."/>
            <person name="Arakawa K."/>
        </authorList>
    </citation>
    <scope>NUCLEOTIDE SEQUENCE [LARGE SCALE GENOMIC DNA]</scope>
</reference>
<evidence type="ECO:0008006" key="3">
    <source>
        <dbReference type="Google" id="ProtNLM"/>
    </source>
</evidence>
<evidence type="ECO:0000313" key="2">
    <source>
        <dbReference type="Proteomes" id="UP000299102"/>
    </source>
</evidence>
<dbReference type="SUPFAM" id="SSF56219">
    <property type="entry name" value="DNase I-like"/>
    <property type="match status" value="1"/>
</dbReference>
<dbReference type="EMBL" id="BGZK01000380">
    <property type="protein sequence ID" value="GBP40321.1"/>
    <property type="molecule type" value="Genomic_DNA"/>
</dbReference>
<comment type="caution">
    <text evidence="1">The sequence shown here is derived from an EMBL/GenBank/DDBJ whole genome shotgun (WGS) entry which is preliminary data.</text>
</comment>
<protein>
    <recommendedName>
        <fullName evidence="3">115 kDa protein in type-1 retrotransposable element R1DM</fullName>
    </recommendedName>
</protein>
<name>A0A4C1VNS9_EUMVA</name>
<accession>A0A4C1VNS9</accession>
<proteinExistence type="predicted"/>
<dbReference type="AlphaFoldDB" id="A0A4C1VNS9"/>
<dbReference type="Gene3D" id="3.60.10.10">
    <property type="entry name" value="Endonuclease/exonuclease/phosphatase"/>
    <property type="match status" value="1"/>
</dbReference>
<dbReference type="Proteomes" id="UP000299102">
    <property type="component" value="Unassembled WGS sequence"/>
</dbReference>
<evidence type="ECO:0000313" key="1">
    <source>
        <dbReference type="EMBL" id="GBP40321.1"/>
    </source>
</evidence>
<organism evidence="1 2">
    <name type="scientific">Eumeta variegata</name>
    <name type="common">Bagworm moth</name>
    <name type="synonym">Eumeta japonica</name>
    <dbReference type="NCBI Taxonomy" id="151549"/>
    <lineage>
        <taxon>Eukaryota</taxon>
        <taxon>Metazoa</taxon>
        <taxon>Ecdysozoa</taxon>
        <taxon>Arthropoda</taxon>
        <taxon>Hexapoda</taxon>
        <taxon>Insecta</taxon>
        <taxon>Pterygota</taxon>
        <taxon>Neoptera</taxon>
        <taxon>Endopterygota</taxon>
        <taxon>Lepidoptera</taxon>
        <taxon>Glossata</taxon>
        <taxon>Ditrysia</taxon>
        <taxon>Tineoidea</taxon>
        <taxon>Psychidae</taxon>
        <taxon>Oiketicinae</taxon>
        <taxon>Eumeta</taxon>
    </lineage>
</organism>